<evidence type="ECO:0000313" key="2">
    <source>
        <dbReference type="Proteomes" id="UP001367508"/>
    </source>
</evidence>
<dbReference type="Proteomes" id="UP001367508">
    <property type="component" value="Unassembled WGS sequence"/>
</dbReference>
<gene>
    <name evidence="1" type="ORF">VNO77_15999</name>
</gene>
<comment type="caution">
    <text evidence="1">The sequence shown here is derived from an EMBL/GenBank/DDBJ whole genome shotgun (WGS) entry which is preliminary data.</text>
</comment>
<accession>A0AAN9QPJ0</accession>
<organism evidence="1 2">
    <name type="scientific">Canavalia gladiata</name>
    <name type="common">Sword bean</name>
    <name type="synonym">Dolichos gladiatus</name>
    <dbReference type="NCBI Taxonomy" id="3824"/>
    <lineage>
        <taxon>Eukaryota</taxon>
        <taxon>Viridiplantae</taxon>
        <taxon>Streptophyta</taxon>
        <taxon>Embryophyta</taxon>
        <taxon>Tracheophyta</taxon>
        <taxon>Spermatophyta</taxon>
        <taxon>Magnoliopsida</taxon>
        <taxon>eudicotyledons</taxon>
        <taxon>Gunneridae</taxon>
        <taxon>Pentapetalae</taxon>
        <taxon>rosids</taxon>
        <taxon>fabids</taxon>
        <taxon>Fabales</taxon>
        <taxon>Fabaceae</taxon>
        <taxon>Papilionoideae</taxon>
        <taxon>50 kb inversion clade</taxon>
        <taxon>NPAAA clade</taxon>
        <taxon>indigoferoid/millettioid clade</taxon>
        <taxon>Phaseoleae</taxon>
        <taxon>Canavalia</taxon>
    </lineage>
</organism>
<protein>
    <submittedName>
        <fullName evidence="1">Uncharacterized protein</fullName>
    </submittedName>
</protein>
<proteinExistence type="predicted"/>
<sequence>MLVQMVLHHPYFSISHMLLANQFCYYLGASTIPQQFMLPKTGLSKVAAKFVVAALIDGVTTTLQWIHGQMFTVPPVISLVVPLTLMSLTTVQGPHRFTSTWE</sequence>
<dbReference type="AlphaFoldDB" id="A0AAN9QPJ0"/>
<name>A0AAN9QPJ0_CANGL</name>
<dbReference type="EMBL" id="JAYMYQ010000003">
    <property type="protein sequence ID" value="KAK7345395.1"/>
    <property type="molecule type" value="Genomic_DNA"/>
</dbReference>
<reference evidence="1 2" key="1">
    <citation type="submission" date="2024-01" db="EMBL/GenBank/DDBJ databases">
        <title>The genomes of 5 underutilized Papilionoideae crops provide insights into root nodulation and disease resistanc.</title>
        <authorList>
            <person name="Jiang F."/>
        </authorList>
    </citation>
    <scope>NUCLEOTIDE SEQUENCE [LARGE SCALE GENOMIC DNA]</scope>
    <source>
        <strain evidence="1">LVBAO_FW01</strain>
        <tissue evidence="1">Leaves</tissue>
    </source>
</reference>
<keyword evidence="2" id="KW-1185">Reference proteome</keyword>
<evidence type="ECO:0000313" key="1">
    <source>
        <dbReference type="EMBL" id="KAK7345395.1"/>
    </source>
</evidence>